<dbReference type="Gene3D" id="3.40.50.2000">
    <property type="entry name" value="Glycogen Phosphorylase B"/>
    <property type="match status" value="2"/>
</dbReference>
<dbReference type="EMBL" id="OCSU01000003">
    <property type="protein sequence ID" value="SOE88710.1"/>
    <property type="molecule type" value="Genomic_DNA"/>
</dbReference>
<dbReference type="InterPro" id="IPR001296">
    <property type="entry name" value="Glyco_trans_1"/>
</dbReference>
<protein>
    <submittedName>
        <fullName evidence="3">Glycosyltransferase involved in cell wall bisynthesis</fullName>
    </submittedName>
</protein>
<dbReference type="Proteomes" id="UP000219522">
    <property type="component" value="Unassembled WGS sequence"/>
</dbReference>
<feature type="domain" description="Glycosyl transferase family 1" evidence="1">
    <location>
        <begin position="213"/>
        <end position="366"/>
    </location>
</feature>
<dbReference type="AlphaFoldDB" id="A0A7Z7IDE7"/>
<keyword evidence="4" id="KW-1185">Reference proteome</keyword>
<organism evidence="3 4">
    <name type="scientific">Caballeronia arationis</name>
    <dbReference type="NCBI Taxonomy" id="1777142"/>
    <lineage>
        <taxon>Bacteria</taxon>
        <taxon>Pseudomonadati</taxon>
        <taxon>Pseudomonadota</taxon>
        <taxon>Betaproteobacteria</taxon>
        <taxon>Burkholderiales</taxon>
        <taxon>Burkholderiaceae</taxon>
        <taxon>Caballeronia</taxon>
    </lineage>
</organism>
<feature type="domain" description="Glycosyltransferase subfamily 4-like N-terminal" evidence="2">
    <location>
        <begin position="16"/>
        <end position="196"/>
    </location>
</feature>
<dbReference type="Pfam" id="PF00534">
    <property type="entry name" value="Glycos_transf_1"/>
    <property type="match status" value="1"/>
</dbReference>
<evidence type="ECO:0000259" key="1">
    <source>
        <dbReference type="Pfam" id="PF00534"/>
    </source>
</evidence>
<dbReference type="SUPFAM" id="SSF53756">
    <property type="entry name" value="UDP-Glycosyltransferase/glycogen phosphorylase"/>
    <property type="match status" value="1"/>
</dbReference>
<evidence type="ECO:0000313" key="3">
    <source>
        <dbReference type="EMBL" id="SOE88710.1"/>
    </source>
</evidence>
<dbReference type="Pfam" id="PF13579">
    <property type="entry name" value="Glyco_trans_4_4"/>
    <property type="match status" value="1"/>
</dbReference>
<proteinExistence type="predicted"/>
<evidence type="ECO:0000259" key="2">
    <source>
        <dbReference type="Pfam" id="PF13579"/>
    </source>
</evidence>
<name>A0A7Z7IDE7_9BURK</name>
<dbReference type="GO" id="GO:0016757">
    <property type="term" value="F:glycosyltransferase activity"/>
    <property type="evidence" value="ECO:0007669"/>
    <property type="project" value="InterPro"/>
</dbReference>
<reference evidence="3 4" key="1">
    <citation type="submission" date="2017-09" db="EMBL/GenBank/DDBJ databases">
        <authorList>
            <person name="Varghese N."/>
            <person name="Submissions S."/>
        </authorList>
    </citation>
    <scope>NUCLEOTIDE SEQUENCE [LARGE SCALE GENOMIC DNA]</scope>
    <source>
        <strain evidence="3 4">OK806</strain>
    </source>
</reference>
<gene>
    <name evidence="3" type="ORF">SAMN05446927_7332</name>
</gene>
<accession>A0A7Z7IDE7</accession>
<sequence>MKICLSANRFPPNVVGGAEVMVHALALQLSARGHEVSVLTLSDTRAGSRTVVDGIDVHLLPNVNVYNQFAHTERGFLKKTLFGVIDLFNPLVFVMALRKLRQLDADVLCTNTLKGLGPAMWIAAWLRRVPVVHINHDYWLVCPRSTMFKNGHSCSTPCGQCRSFARPKAWLSRFVGHSVSVSRFVEERHRELGFFAGGERTVAHNAPARISFIPRRPGAPGTPFRIGFIGRIDETKGIAPLFASVERANVQGIELHIAGRDKEGFLPDLIRQYPGLTVKHHGFMDREAFYEMVDLVVVTSMWDEPFGIVAIEPWEFGKPSIAFASGGLPEVYEGMPELVVPKGDTGALGALIGRLATDRAFYADMASRCHAQRERFVPPKQALELERVLTSAVTARFRTARSRRDIDRNVEADASDK</sequence>
<dbReference type="InterPro" id="IPR028098">
    <property type="entry name" value="Glyco_trans_4-like_N"/>
</dbReference>
<evidence type="ECO:0000313" key="4">
    <source>
        <dbReference type="Proteomes" id="UP000219522"/>
    </source>
</evidence>
<dbReference type="RefSeq" id="WP_167306363.1">
    <property type="nucleotide sequence ID" value="NZ_OCSU01000003.1"/>
</dbReference>
<keyword evidence="3" id="KW-0808">Transferase</keyword>
<dbReference type="PANTHER" id="PTHR12526">
    <property type="entry name" value="GLYCOSYLTRANSFERASE"/>
    <property type="match status" value="1"/>
</dbReference>
<comment type="caution">
    <text evidence="3">The sequence shown here is derived from an EMBL/GenBank/DDBJ whole genome shotgun (WGS) entry which is preliminary data.</text>
</comment>